<name>A0ABS4TY84_9PSEU</name>
<accession>A0ABS4TY84</accession>
<reference evidence="1 2" key="1">
    <citation type="submission" date="2021-03" db="EMBL/GenBank/DDBJ databases">
        <title>Sequencing the genomes of 1000 actinobacteria strains.</title>
        <authorList>
            <person name="Klenk H.-P."/>
        </authorList>
    </citation>
    <scope>NUCLEOTIDE SEQUENCE [LARGE SCALE GENOMIC DNA]</scope>
    <source>
        <strain evidence="1 2">DSM 46670</strain>
    </source>
</reference>
<dbReference type="EMBL" id="JAGINW010000001">
    <property type="protein sequence ID" value="MBP2329359.1"/>
    <property type="molecule type" value="Genomic_DNA"/>
</dbReference>
<evidence type="ECO:0000313" key="1">
    <source>
        <dbReference type="EMBL" id="MBP2329359.1"/>
    </source>
</evidence>
<evidence type="ECO:0008006" key="3">
    <source>
        <dbReference type="Google" id="ProtNLM"/>
    </source>
</evidence>
<comment type="caution">
    <text evidence="1">The sequence shown here is derived from an EMBL/GenBank/DDBJ whole genome shotgun (WGS) entry which is preliminary data.</text>
</comment>
<proteinExistence type="predicted"/>
<sequence>MKPKPEIRQRVRALAESQWREPVAVVYLDEVRPSFEVPGRRKDGTIKGKRLVRRFFRNIIRGVIGVPIDIVLSIAGGGRASLTSREGTVTGPANAQALELVDAAMAADSPWLVHSPSHMAIVDTGPFFNTADSQPPAFRWHTTKPHMPKIARRRLTWPDGSVFETTRGWNDENPPATQPD</sequence>
<keyword evidence="2" id="KW-1185">Reference proteome</keyword>
<dbReference type="Proteomes" id="UP001519332">
    <property type="component" value="Unassembled WGS sequence"/>
</dbReference>
<protein>
    <recommendedName>
        <fullName evidence="3">Transposase</fullName>
    </recommendedName>
</protein>
<organism evidence="1 2">
    <name type="scientific">Kibdelosporangium banguiense</name>
    <dbReference type="NCBI Taxonomy" id="1365924"/>
    <lineage>
        <taxon>Bacteria</taxon>
        <taxon>Bacillati</taxon>
        <taxon>Actinomycetota</taxon>
        <taxon>Actinomycetes</taxon>
        <taxon>Pseudonocardiales</taxon>
        <taxon>Pseudonocardiaceae</taxon>
        <taxon>Kibdelosporangium</taxon>
    </lineage>
</organism>
<gene>
    <name evidence="1" type="ORF">JOF56_009744</name>
</gene>
<evidence type="ECO:0000313" key="2">
    <source>
        <dbReference type="Proteomes" id="UP001519332"/>
    </source>
</evidence>
<dbReference type="RefSeq" id="WP_209646166.1">
    <property type="nucleotide sequence ID" value="NZ_JAGINW010000001.1"/>
</dbReference>